<dbReference type="GO" id="GO:0071555">
    <property type="term" value="P:cell wall organization"/>
    <property type="evidence" value="ECO:0007669"/>
    <property type="project" value="UniProtKB-UniRule"/>
</dbReference>
<keyword evidence="4 7" id="KW-0133">Cell shape</keyword>
<organism evidence="9 10">
    <name type="scientific">Vibrio paucivorans</name>
    <dbReference type="NCBI Taxonomy" id="2829489"/>
    <lineage>
        <taxon>Bacteria</taxon>
        <taxon>Pseudomonadati</taxon>
        <taxon>Pseudomonadota</taxon>
        <taxon>Gammaproteobacteria</taxon>
        <taxon>Vibrionales</taxon>
        <taxon>Vibrionaceae</taxon>
        <taxon>Vibrio</taxon>
    </lineage>
</organism>
<accession>A0A9X3CBY3</accession>
<evidence type="ECO:0000313" key="9">
    <source>
        <dbReference type="EMBL" id="MCW8332929.1"/>
    </source>
</evidence>
<dbReference type="Proteomes" id="UP001155586">
    <property type="component" value="Unassembled WGS sequence"/>
</dbReference>
<dbReference type="SUPFAM" id="SSF47090">
    <property type="entry name" value="PGBD-like"/>
    <property type="match status" value="1"/>
</dbReference>
<comment type="pathway">
    <text evidence="1 7">Cell wall biogenesis; peptidoglycan biosynthesis.</text>
</comment>
<evidence type="ECO:0000259" key="8">
    <source>
        <dbReference type="PROSITE" id="PS52029"/>
    </source>
</evidence>
<dbReference type="AlphaFoldDB" id="A0A9X3CBY3"/>
<dbReference type="RefSeq" id="WP_265686626.1">
    <property type="nucleotide sequence ID" value="NZ_JAKRRX010000012.1"/>
</dbReference>
<dbReference type="InterPro" id="IPR036366">
    <property type="entry name" value="PGBDSf"/>
</dbReference>
<dbReference type="InterPro" id="IPR052905">
    <property type="entry name" value="LD-transpeptidase_YkuD-like"/>
</dbReference>
<dbReference type="Pfam" id="PF20142">
    <property type="entry name" value="Scaffold"/>
    <property type="match status" value="1"/>
</dbReference>
<keyword evidence="3" id="KW-0808">Transferase</keyword>
<dbReference type="PANTHER" id="PTHR41533:SF1">
    <property type="entry name" value="L,D-TRANSPEPTIDASE YCBB-RELATED"/>
    <property type="match status" value="1"/>
</dbReference>
<keyword evidence="6 7" id="KW-0961">Cell wall biogenesis/degradation</keyword>
<dbReference type="InterPro" id="IPR036365">
    <property type="entry name" value="PGBD-like_sf"/>
</dbReference>
<proteinExistence type="inferred from homology"/>
<evidence type="ECO:0000256" key="6">
    <source>
        <dbReference type="ARBA" id="ARBA00023316"/>
    </source>
</evidence>
<dbReference type="GO" id="GO:0008360">
    <property type="term" value="P:regulation of cell shape"/>
    <property type="evidence" value="ECO:0007669"/>
    <property type="project" value="UniProtKB-UniRule"/>
</dbReference>
<evidence type="ECO:0000256" key="5">
    <source>
        <dbReference type="ARBA" id="ARBA00022984"/>
    </source>
</evidence>
<feature type="active site" description="Nucleophile" evidence="7">
    <location>
        <position position="448"/>
    </location>
</feature>
<dbReference type="InterPro" id="IPR038063">
    <property type="entry name" value="Transpep_catalytic_dom"/>
</dbReference>
<dbReference type="CDD" id="cd16913">
    <property type="entry name" value="YkuD_like"/>
    <property type="match status" value="1"/>
</dbReference>
<dbReference type="InterPro" id="IPR005490">
    <property type="entry name" value="LD_TPept_cat_dom"/>
</dbReference>
<evidence type="ECO:0000256" key="7">
    <source>
        <dbReference type="PROSITE-ProRule" id="PRU01373"/>
    </source>
</evidence>
<dbReference type="GO" id="GO:0004180">
    <property type="term" value="F:carboxypeptidase activity"/>
    <property type="evidence" value="ECO:0007669"/>
    <property type="project" value="UniProtKB-ARBA"/>
</dbReference>
<dbReference type="InterPro" id="IPR045380">
    <property type="entry name" value="LD_TPept_scaffold_dom"/>
</dbReference>
<evidence type="ECO:0000256" key="4">
    <source>
        <dbReference type="ARBA" id="ARBA00022960"/>
    </source>
</evidence>
<dbReference type="Pfam" id="PF03734">
    <property type="entry name" value="YkuD"/>
    <property type="match status" value="1"/>
</dbReference>
<dbReference type="PROSITE" id="PS52029">
    <property type="entry name" value="LD_TPASE"/>
    <property type="match status" value="1"/>
</dbReference>
<name>A0A9X3CBY3_9VIBR</name>
<reference evidence="9" key="1">
    <citation type="submission" date="2022-02" db="EMBL/GenBank/DDBJ databases">
        <title>Vibrio sp. nov., a new bacterium isolated from Bohai sea, China.</title>
        <authorList>
            <person name="Yuan Y."/>
        </authorList>
    </citation>
    <scope>NUCLEOTIDE SEQUENCE</scope>
    <source>
        <strain evidence="9">DBSS07</strain>
    </source>
</reference>
<protein>
    <submittedName>
        <fullName evidence="9">L,D-transpeptidase family protein</fullName>
    </submittedName>
</protein>
<dbReference type="Pfam" id="PF01471">
    <property type="entry name" value="PG_binding_1"/>
    <property type="match status" value="1"/>
</dbReference>
<dbReference type="GO" id="GO:0009252">
    <property type="term" value="P:peptidoglycan biosynthetic process"/>
    <property type="evidence" value="ECO:0007669"/>
    <property type="project" value="UniProtKB-KW"/>
</dbReference>
<keyword evidence="5 7" id="KW-0573">Peptidoglycan synthesis</keyword>
<evidence type="ECO:0000313" key="10">
    <source>
        <dbReference type="Proteomes" id="UP001155586"/>
    </source>
</evidence>
<comment type="similarity">
    <text evidence="2">Belongs to the YkuD family.</text>
</comment>
<dbReference type="GO" id="GO:0016740">
    <property type="term" value="F:transferase activity"/>
    <property type="evidence" value="ECO:0007669"/>
    <property type="project" value="UniProtKB-KW"/>
</dbReference>
<keyword evidence="10" id="KW-1185">Reference proteome</keyword>
<dbReference type="Gene3D" id="1.10.101.10">
    <property type="entry name" value="PGBD-like superfamily/PGBD"/>
    <property type="match status" value="1"/>
</dbReference>
<sequence length="524" mass="60706">MKAWRLLLISTLILPISILSTKVWALERFEQLTWLESDSEVVSLIQYPALVSRVYQENDDQLIWFDLEQSQQLELKLEMIQRAGFSPLFVRQLKHLRQFRQQNRWFEYDLLATDTTLLYMSYAQQAPSLGEAWFFQGQSLNYLPEPNRDSVLSLFVAIELQRLDELLDTFTPTTQGYIQLTKSYQHLRSVHREEIPAYRQRGLAKTGDKLSDRDTLVKRLALVDIDISKVRSDVSWFDASLTEPVKAFQRLHGLTVDGIIGPATIKWLNLSAEERLSMLALNAERSRIWPIQRETIILVNVPSFDMKYWYSGEAVFESKVVVGKTSRKTPLMATKLDSLILNPTWNVPRKIMVEDILPQVKLDNNYLTKNKIDIVKRWNADSPVSAEEIDWSSVNPKTFPYKMRQQSGIGNALGLYKFNTPNRRAIFLHDTPSKHLFDEETRAFSSGCVRVEKADQFATVLLENQGLDELVIAESSQDTNKAIPLKRRIPVHIIYQTVWFESGEIHYRDDVYRYDNVAHNNGKS</sequence>
<dbReference type="PANTHER" id="PTHR41533">
    <property type="entry name" value="L,D-TRANSPEPTIDASE HI_1667-RELATED"/>
    <property type="match status" value="1"/>
</dbReference>
<dbReference type="SUPFAM" id="SSF141523">
    <property type="entry name" value="L,D-transpeptidase catalytic domain-like"/>
    <property type="match status" value="1"/>
</dbReference>
<gene>
    <name evidence="9" type="ORF">MD483_03660</name>
</gene>
<dbReference type="EMBL" id="JAKRRX010000012">
    <property type="protein sequence ID" value="MCW8332929.1"/>
    <property type="molecule type" value="Genomic_DNA"/>
</dbReference>
<dbReference type="InterPro" id="IPR002477">
    <property type="entry name" value="Peptidoglycan-bd-like"/>
</dbReference>
<comment type="caution">
    <text evidence="9">The sequence shown here is derived from an EMBL/GenBank/DDBJ whole genome shotgun (WGS) entry which is preliminary data.</text>
</comment>
<evidence type="ECO:0000256" key="2">
    <source>
        <dbReference type="ARBA" id="ARBA00005992"/>
    </source>
</evidence>
<dbReference type="Gene3D" id="2.40.440.10">
    <property type="entry name" value="L,D-transpeptidase catalytic domain-like"/>
    <property type="match status" value="1"/>
</dbReference>
<evidence type="ECO:0000256" key="3">
    <source>
        <dbReference type="ARBA" id="ARBA00022679"/>
    </source>
</evidence>
<feature type="domain" description="L,D-TPase catalytic" evidence="8">
    <location>
        <begin position="295"/>
        <end position="472"/>
    </location>
</feature>
<feature type="active site" description="Proton donor/acceptor" evidence="7">
    <location>
        <position position="429"/>
    </location>
</feature>
<evidence type="ECO:0000256" key="1">
    <source>
        <dbReference type="ARBA" id="ARBA00004752"/>
    </source>
</evidence>